<proteinExistence type="predicted"/>
<dbReference type="Proteomes" id="UP000310108">
    <property type="component" value="Unassembled WGS sequence"/>
</dbReference>
<gene>
    <name evidence="1" type="primary">DEC1</name>
    <name evidence="1" type="ORF">CTA1_11871</name>
</gene>
<sequence>MLTAVRFRIDTHTPLSNYEFKVRRLFTSINMPFGTLKTTPNAAPLFAPSYPQLTNPPDFFIRKLVGFNYRVAASQVHHLVPDVLELEDTPLMSTVILEYEMSPIASYNELIHQVEVKYKGERFMFCIILVLDNEAAVFGGREQFGFPKVLGKADITSVSGSAFIEGSVERPAGRKVIEVEFLPRASVAILPLPEPWWLGIRTIPSLPGTAPSIQELVPMKMTFKAEKVWTGEGHVAFSKSTAFNPWLSLDILRYESSYYALNATAVLEGRNESFQL</sequence>
<dbReference type="STRING" id="1306861.A0A4U6XHQ0"/>
<dbReference type="InterPro" id="IPR023375">
    <property type="entry name" value="ADC_dom_sf"/>
</dbReference>
<organism evidence="1 2">
    <name type="scientific">Colletotrichum tanaceti</name>
    <dbReference type="NCBI Taxonomy" id="1306861"/>
    <lineage>
        <taxon>Eukaryota</taxon>
        <taxon>Fungi</taxon>
        <taxon>Dikarya</taxon>
        <taxon>Ascomycota</taxon>
        <taxon>Pezizomycotina</taxon>
        <taxon>Sordariomycetes</taxon>
        <taxon>Hypocreomycetidae</taxon>
        <taxon>Glomerellales</taxon>
        <taxon>Glomerellaceae</taxon>
        <taxon>Colletotrichum</taxon>
        <taxon>Colletotrichum destructivum species complex</taxon>
    </lineage>
</organism>
<comment type="caution">
    <text evidence="1">The sequence shown here is derived from an EMBL/GenBank/DDBJ whole genome shotgun (WGS) entry which is preliminary data.</text>
</comment>
<dbReference type="GO" id="GO:0016829">
    <property type="term" value="F:lyase activity"/>
    <property type="evidence" value="ECO:0007669"/>
    <property type="project" value="InterPro"/>
</dbReference>
<name>A0A4U6XHQ0_9PEZI</name>
<evidence type="ECO:0000313" key="2">
    <source>
        <dbReference type="Proteomes" id="UP000310108"/>
    </source>
</evidence>
<dbReference type="SUPFAM" id="SSF160104">
    <property type="entry name" value="Acetoacetate decarboxylase-like"/>
    <property type="match status" value="1"/>
</dbReference>
<dbReference type="Gene3D" id="2.40.400.10">
    <property type="entry name" value="Acetoacetate decarboxylase-like"/>
    <property type="match status" value="1"/>
</dbReference>
<dbReference type="EMBL" id="PJEX01000102">
    <property type="protein sequence ID" value="TKW55345.1"/>
    <property type="molecule type" value="Genomic_DNA"/>
</dbReference>
<reference evidence="1 2" key="1">
    <citation type="journal article" date="2019" name="PLoS ONE">
        <title>Comparative genome analysis indicates high evolutionary potential of pathogenicity genes in Colletotrichum tanaceti.</title>
        <authorList>
            <person name="Lelwala R.V."/>
            <person name="Korhonen P.K."/>
            <person name="Young N.D."/>
            <person name="Scott J.B."/>
            <person name="Ades P.A."/>
            <person name="Gasser R.B."/>
            <person name="Taylor P.W.J."/>
        </authorList>
    </citation>
    <scope>NUCLEOTIDE SEQUENCE [LARGE SCALE GENOMIC DNA]</scope>
    <source>
        <strain evidence="1">BRIP57314</strain>
    </source>
</reference>
<dbReference type="AlphaFoldDB" id="A0A4U6XHQ0"/>
<evidence type="ECO:0000313" key="1">
    <source>
        <dbReference type="EMBL" id="TKW55345.1"/>
    </source>
</evidence>
<dbReference type="InterPro" id="IPR010451">
    <property type="entry name" value="Acetoacetate_decarboxylase"/>
</dbReference>
<protein>
    <submittedName>
        <fullName evidence="1">Decarboxylase DEC1</fullName>
    </submittedName>
</protein>
<keyword evidence="2" id="KW-1185">Reference proteome</keyword>
<accession>A0A4U6XHQ0</accession>
<dbReference type="Pfam" id="PF06314">
    <property type="entry name" value="ADC"/>
    <property type="match status" value="1"/>
</dbReference>